<evidence type="ECO:0000313" key="2">
    <source>
        <dbReference type="Proteomes" id="UP000700334"/>
    </source>
</evidence>
<comment type="caution">
    <text evidence="1">The sequence shown here is derived from an EMBL/GenBank/DDBJ whole genome shotgun (WGS) entry which is preliminary data.</text>
</comment>
<proteinExistence type="predicted"/>
<keyword evidence="2" id="KW-1185">Reference proteome</keyword>
<dbReference type="AlphaFoldDB" id="A0A8J6A4U3"/>
<accession>A0A8J6A4U3</accession>
<dbReference type="EMBL" id="JAGFMF010011800">
    <property type="protein sequence ID" value="KAG8512292.1"/>
    <property type="molecule type" value="Genomic_DNA"/>
</dbReference>
<organism evidence="1 2">
    <name type="scientific">Galemys pyrenaicus</name>
    <name type="common">Iberian desman</name>
    <name type="synonym">Pyrenean desman</name>
    <dbReference type="NCBI Taxonomy" id="202257"/>
    <lineage>
        <taxon>Eukaryota</taxon>
        <taxon>Metazoa</taxon>
        <taxon>Chordata</taxon>
        <taxon>Craniata</taxon>
        <taxon>Vertebrata</taxon>
        <taxon>Euteleostomi</taxon>
        <taxon>Mammalia</taxon>
        <taxon>Eutheria</taxon>
        <taxon>Laurasiatheria</taxon>
        <taxon>Eulipotyphla</taxon>
        <taxon>Talpidae</taxon>
        <taxon>Galemys</taxon>
    </lineage>
</organism>
<dbReference type="Proteomes" id="UP000700334">
    <property type="component" value="Unassembled WGS sequence"/>
</dbReference>
<sequence length="101" mass="10993">MNEFIQGHRLSKEKRLTVAPPGLVRCTEQMLQPVHSRVPELSLQAGRSKAGPAAFRATLCPPLAFLLCEPPLQLSPEAPTLPTSVHEDVGTWLGPTLQPSF</sequence>
<gene>
    <name evidence="1" type="ORF">J0S82_012387</name>
</gene>
<name>A0A8J6A4U3_GALPY</name>
<protein>
    <submittedName>
        <fullName evidence="1">Uncharacterized protein</fullName>
    </submittedName>
</protein>
<reference evidence="1" key="1">
    <citation type="journal article" date="2021" name="Evol. Appl.">
        <title>The genome of the Pyrenean desman and the effects of bottlenecks and inbreeding on the genomic landscape of an endangered species.</title>
        <authorList>
            <person name="Escoda L."/>
            <person name="Castresana J."/>
        </authorList>
    </citation>
    <scope>NUCLEOTIDE SEQUENCE</scope>
    <source>
        <strain evidence="1">IBE-C5619</strain>
    </source>
</reference>
<dbReference type="OrthoDB" id="9819171at2759"/>
<evidence type="ECO:0000313" key="1">
    <source>
        <dbReference type="EMBL" id="KAG8512292.1"/>
    </source>
</evidence>